<dbReference type="Proteomes" id="UP000000600">
    <property type="component" value="Unassembled WGS sequence"/>
</dbReference>
<evidence type="ECO:0000313" key="1">
    <source>
        <dbReference type="EMBL" id="CAK64777.1"/>
    </source>
</evidence>
<evidence type="ECO:0000313" key="2">
    <source>
        <dbReference type="Proteomes" id="UP000000600"/>
    </source>
</evidence>
<dbReference type="RefSeq" id="XP_001432174.1">
    <property type="nucleotide sequence ID" value="XM_001432137.1"/>
</dbReference>
<keyword evidence="2" id="KW-1185">Reference proteome</keyword>
<dbReference type="KEGG" id="ptm:GSPATT00034254001"/>
<organism evidence="1 2">
    <name type="scientific">Paramecium tetraurelia</name>
    <dbReference type="NCBI Taxonomy" id="5888"/>
    <lineage>
        <taxon>Eukaryota</taxon>
        <taxon>Sar</taxon>
        <taxon>Alveolata</taxon>
        <taxon>Ciliophora</taxon>
        <taxon>Intramacronucleata</taxon>
        <taxon>Oligohymenophorea</taxon>
        <taxon>Peniculida</taxon>
        <taxon>Parameciidae</taxon>
        <taxon>Paramecium</taxon>
    </lineage>
</organism>
<dbReference type="HOGENOM" id="CLU_1942154_0_0_1"/>
<sequence length="130" mass="15247">MNLLQLSNILIKKFRSPRSISMLDPILIHLSKLETHILLSKISEKFNTQFQFSQELILLFYEYCLSNSVSQEYLLYLMINLLHNYNQSKKLPIKPFYLQFFQQKLQTTQLKLLPCISISVGLVKVPAPKN</sequence>
<dbReference type="GeneID" id="5017951"/>
<gene>
    <name evidence="1" type="ORF">GSPATT00034254001</name>
</gene>
<proteinExistence type="predicted"/>
<dbReference type="AlphaFoldDB" id="A0C1W0"/>
<protein>
    <submittedName>
        <fullName evidence="1">Uncharacterized protein</fullName>
    </submittedName>
</protein>
<name>A0C1W0_PARTE</name>
<reference evidence="1 2" key="1">
    <citation type="journal article" date="2006" name="Nature">
        <title>Global trends of whole-genome duplications revealed by the ciliate Paramecium tetraurelia.</title>
        <authorList>
            <consortium name="Genoscope"/>
            <person name="Aury J.-M."/>
            <person name="Jaillon O."/>
            <person name="Duret L."/>
            <person name="Noel B."/>
            <person name="Jubin C."/>
            <person name="Porcel B.M."/>
            <person name="Segurens B."/>
            <person name="Daubin V."/>
            <person name="Anthouard V."/>
            <person name="Aiach N."/>
            <person name="Arnaiz O."/>
            <person name="Billaut A."/>
            <person name="Beisson J."/>
            <person name="Blanc I."/>
            <person name="Bouhouche K."/>
            <person name="Camara F."/>
            <person name="Duharcourt S."/>
            <person name="Guigo R."/>
            <person name="Gogendeau D."/>
            <person name="Katinka M."/>
            <person name="Keller A.-M."/>
            <person name="Kissmehl R."/>
            <person name="Klotz C."/>
            <person name="Koll F."/>
            <person name="Le Moue A."/>
            <person name="Lepere C."/>
            <person name="Malinsky S."/>
            <person name="Nowacki M."/>
            <person name="Nowak J.K."/>
            <person name="Plattner H."/>
            <person name="Poulain J."/>
            <person name="Ruiz F."/>
            <person name="Serrano V."/>
            <person name="Zagulski M."/>
            <person name="Dessen P."/>
            <person name="Betermier M."/>
            <person name="Weissenbach J."/>
            <person name="Scarpelli C."/>
            <person name="Schachter V."/>
            <person name="Sperling L."/>
            <person name="Meyer E."/>
            <person name="Cohen J."/>
            <person name="Wincker P."/>
        </authorList>
    </citation>
    <scope>NUCLEOTIDE SEQUENCE [LARGE SCALE GENOMIC DNA]</scope>
    <source>
        <strain evidence="1 2">Stock d4-2</strain>
    </source>
</reference>
<dbReference type="EMBL" id="CT868034">
    <property type="protein sequence ID" value="CAK64777.1"/>
    <property type="molecule type" value="Genomic_DNA"/>
</dbReference>
<dbReference type="InParanoid" id="A0C1W0"/>
<accession>A0C1W0</accession>